<dbReference type="InterPro" id="IPR039422">
    <property type="entry name" value="MarR/SlyA-like"/>
</dbReference>
<dbReference type="Pfam" id="PF12802">
    <property type="entry name" value="MarR_2"/>
    <property type="match status" value="1"/>
</dbReference>
<dbReference type="InterPro" id="IPR036388">
    <property type="entry name" value="WH-like_DNA-bd_sf"/>
</dbReference>
<dbReference type="PRINTS" id="PR00598">
    <property type="entry name" value="HTHMARR"/>
</dbReference>
<dbReference type="InterPro" id="IPR000835">
    <property type="entry name" value="HTH_MarR-typ"/>
</dbReference>
<sequence>MNEDETKLWLRLLGCSSQIAREINRRLRDRFEYSLARLHVLEALSASKRGMALNHLANALMVPQSNVTALVNELVKIGHIKRVTAEADRRVQVVLLTKAGRAILRRLRAEQTRALSALFLDVPRDDIASLLMDLTGFEQAVSANVQLNGKRRTAPRRRRQPPPKSPRRRPASQSRSKQ</sequence>
<organism evidence="3 4">
    <name type="scientific">Bradyrhizobium macuxiense</name>
    <dbReference type="NCBI Taxonomy" id="1755647"/>
    <lineage>
        <taxon>Bacteria</taxon>
        <taxon>Pseudomonadati</taxon>
        <taxon>Pseudomonadota</taxon>
        <taxon>Alphaproteobacteria</taxon>
        <taxon>Hyphomicrobiales</taxon>
        <taxon>Nitrobacteraceae</taxon>
        <taxon>Bradyrhizobium</taxon>
    </lineage>
</organism>
<evidence type="ECO:0000313" key="3">
    <source>
        <dbReference type="EMBL" id="TWB95994.1"/>
    </source>
</evidence>
<dbReference type="RefSeq" id="WP_146988214.1">
    <property type="nucleotide sequence ID" value="NZ_VITY01000008.1"/>
</dbReference>
<name>A0A560LNG6_9BRAD</name>
<dbReference type="AlphaFoldDB" id="A0A560LNG6"/>
<dbReference type="GO" id="GO:0006950">
    <property type="term" value="P:response to stress"/>
    <property type="evidence" value="ECO:0007669"/>
    <property type="project" value="TreeGrafter"/>
</dbReference>
<keyword evidence="3" id="KW-0238">DNA-binding</keyword>
<accession>A0A560LNG6</accession>
<feature type="domain" description="HTH marR-type" evidence="2">
    <location>
        <begin position="5"/>
        <end position="139"/>
    </location>
</feature>
<dbReference type="SMART" id="SM00347">
    <property type="entry name" value="HTH_MARR"/>
    <property type="match status" value="1"/>
</dbReference>
<feature type="region of interest" description="Disordered" evidence="1">
    <location>
        <begin position="147"/>
        <end position="178"/>
    </location>
</feature>
<gene>
    <name evidence="3" type="ORF">FBZ93_10833</name>
</gene>
<reference evidence="3 4" key="1">
    <citation type="submission" date="2019-06" db="EMBL/GenBank/DDBJ databases">
        <title>Genomic Encyclopedia of Type Strains, Phase IV (KMG-V): Genome sequencing to study the core and pangenomes of soil and plant-associated prokaryotes.</title>
        <authorList>
            <person name="Whitman W."/>
        </authorList>
    </citation>
    <scope>NUCLEOTIDE SEQUENCE [LARGE SCALE GENOMIC DNA]</scope>
    <source>
        <strain evidence="3 4">BR 10355</strain>
    </source>
</reference>
<dbReference type="Proteomes" id="UP000321304">
    <property type="component" value="Unassembled WGS sequence"/>
</dbReference>
<comment type="caution">
    <text evidence="3">The sequence shown here is derived from an EMBL/GenBank/DDBJ whole genome shotgun (WGS) entry which is preliminary data.</text>
</comment>
<dbReference type="PANTHER" id="PTHR33164">
    <property type="entry name" value="TRANSCRIPTIONAL REGULATOR, MARR FAMILY"/>
    <property type="match status" value="1"/>
</dbReference>
<dbReference type="EMBL" id="VITY01000008">
    <property type="protein sequence ID" value="TWB95994.1"/>
    <property type="molecule type" value="Genomic_DNA"/>
</dbReference>
<dbReference type="PROSITE" id="PS50995">
    <property type="entry name" value="HTH_MARR_2"/>
    <property type="match status" value="1"/>
</dbReference>
<feature type="compositionally biased region" description="Basic residues" evidence="1">
    <location>
        <begin position="149"/>
        <end position="178"/>
    </location>
</feature>
<dbReference type="OrthoDB" id="7427954at2"/>
<evidence type="ECO:0000313" key="4">
    <source>
        <dbReference type="Proteomes" id="UP000321304"/>
    </source>
</evidence>
<dbReference type="GO" id="GO:0003677">
    <property type="term" value="F:DNA binding"/>
    <property type="evidence" value="ECO:0007669"/>
    <property type="project" value="UniProtKB-KW"/>
</dbReference>
<dbReference type="GO" id="GO:0003700">
    <property type="term" value="F:DNA-binding transcription factor activity"/>
    <property type="evidence" value="ECO:0007669"/>
    <property type="project" value="InterPro"/>
</dbReference>
<protein>
    <submittedName>
        <fullName evidence="3">DNA-binding MarR family transcriptional regulator</fullName>
    </submittedName>
</protein>
<evidence type="ECO:0000259" key="2">
    <source>
        <dbReference type="PROSITE" id="PS50995"/>
    </source>
</evidence>
<keyword evidence="4" id="KW-1185">Reference proteome</keyword>
<dbReference type="InterPro" id="IPR036390">
    <property type="entry name" value="WH_DNA-bd_sf"/>
</dbReference>
<dbReference type="Gene3D" id="1.10.10.10">
    <property type="entry name" value="Winged helix-like DNA-binding domain superfamily/Winged helix DNA-binding domain"/>
    <property type="match status" value="1"/>
</dbReference>
<dbReference type="PANTHER" id="PTHR33164:SF57">
    <property type="entry name" value="MARR-FAMILY TRANSCRIPTIONAL REGULATOR"/>
    <property type="match status" value="1"/>
</dbReference>
<proteinExistence type="predicted"/>
<evidence type="ECO:0000256" key="1">
    <source>
        <dbReference type="SAM" id="MobiDB-lite"/>
    </source>
</evidence>
<dbReference type="SUPFAM" id="SSF46785">
    <property type="entry name" value="Winged helix' DNA-binding domain"/>
    <property type="match status" value="1"/>
</dbReference>